<dbReference type="OrthoDB" id="3666223at2759"/>
<feature type="repeat" description="ANK" evidence="8">
    <location>
        <begin position="129"/>
        <end position="161"/>
    </location>
</feature>
<organism evidence="10 11">
    <name type="scientific">Phrynocephalus forsythii</name>
    <dbReference type="NCBI Taxonomy" id="171643"/>
    <lineage>
        <taxon>Eukaryota</taxon>
        <taxon>Metazoa</taxon>
        <taxon>Chordata</taxon>
        <taxon>Craniata</taxon>
        <taxon>Vertebrata</taxon>
        <taxon>Euteleostomi</taxon>
        <taxon>Lepidosauria</taxon>
        <taxon>Squamata</taxon>
        <taxon>Bifurcata</taxon>
        <taxon>Unidentata</taxon>
        <taxon>Episquamata</taxon>
        <taxon>Toxicofera</taxon>
        <taxon>Iguania</taxon>
        <taxon>Acrodonta</taxon>
        <taxon>Agamidae</taxon>
        <taxon>Agaminae</taxon>
        <taxon>Phrynocephalus</taxon>
    </lineage>
</organism>
<dbReference type="GO" id="GO:0003714">
    <property type="term" value="F:transcription corepressor activity"/>
    <property type="evidence" value="ECO:0007669"/>
    <property type="project" value="TreeGrafter"/>
</dbReference>
<dbReference type="PROSITE" id="PS50297">
    <property type="entry name" value="ANK_REP_REGION"/>
    <property type="match status" value="2"/>
</dbReference>
<evidence type="ECO:0000256" key="8">
    <source>
        <dbReference type="PROSITE-ProRule" id="PRU00023"/>
    </source>
</evidence>
<dbReference type="Pfam" id="PF12796">
    <property type="entry name" value="Ank_2"/>
    <property type="match status" value="1"/>
</dbReference>
<reference evidence="10" key="1">
    <citation type="journal article" date="2023" name="DNA Res.">
        <title>Chromosome-level genome assembly of Phrynocephalus forsythii using third-generation DNA sequencing and Hi-C analysis.</title>
        <authorList>
            <person name="Qi Y."/>
            <person name="Zhao W."/>
            <person name="Zhao Y."/>
            <person name="Niu C."/>
            <person name="Cao S."/>
            <person name="Zhang Y."/>
        </authorList>
    </citation>
    <scope>NUCLEOTIDE SEQUENCE</scope>
    <source>
        <tissue evidence="10">Muscle</tissue>
    </source>
</reference>
<comment type="similarity">
    <text evidence="7">Belongs to the BCOR family.</text>
</comment>
<dbReference type="SUPFAM" id="SSF48403">
    <property type="entry name" value="Ankyrin repeat"/>
    <property type="match status" value="1"/>
</dbReference>
<keyword evidence="11" id="KW-1185">Reference proteome</keyword>
<evidence type="ECO:0000256" key="5">
    <source>
        <dbReference type="ARBA" id="ARBA00022843"/>
    </source>
</evidence>
<dbReference type="Proteomes" id="UP001142489">
    <property type="component" value="Unassembled WGS sequence"/>
</dbReference>
<proteinExistence type="inferred from homology"/>
<keyword evidence="2" id="KW-1017">Isopeptide bond</keyword>
<gene>
    <name evidence="10" type="ORF">JRQ81_007148</name>
</gene>
<keyword evidence="3" id="KW-0597">Phosphoprotein</keyword>
<evidence type="ECO:0000256" key="2">
    <source>
        <dbReference type="ARBA" id="ARBA00022499"/>
    </source>
</evidence>
<dbReference type="PRINTS" id="PR01415">
    <property type="entry name" value="ANKYRIN"/>
</dbReference>
<dbReference type="PANTHER" id="PTHR24117:SF6">
    <property type="entry name" value="BCL-6 COREPRESSOR-LIKE PROTEIN 1"/>
    <property type="match status" value="1"/>
</dbReference>
<dbReference type="EMBL" id="JAPFRF010000015">
    <property type="protein sequence ID" value="KAJ7310250.1"/>
    <property type="molecule type" value="Genomic_DNA"/>
</dbReference>
<evidence type="ECO:0000256" key="3">
    <source>
        <dbReference type="ARBA" id="ARBA00022553"/>
    </source>
</evidence>
<evidence type="ECO:0000256" key="9">
    <source>
        <dbReference type="SAM" id="MobiDB-lite"/>
    </source>
</evidence>
<evidence type="ECO:0000313" key="10">
    <source>
        <dbReference type="EMBL" id="KAJ7310250.1"/>
    </source>
</evidence>
<dbReference type="GO" id="GO:0000122">
    <property type="term" value="P:negative regulation of transcription by RNA polymerase II"/>
    <property type="evidence" value="ECO:0007669"/>
    <property type="project" value="TreeGrafter"/>
</dbReference>
<keyword evidence="6" id="KW-0539">Nucleus</keyword>
<dbReference type="Gene3D" id="1.25.40.20">
    <property type="entry name" value="Ankyrin repeat-containing domain"/>
    <property type="match status" value="1"/>
</dbReference>
<feature type="region of interest" description="Disordered" evidence="9">
    <location>
        <begin position="48"/>
        <end position="85"/>
    </location>
</feature>
<protein>
    <submittedName>
        <fullName evidence="10">Uncharacterized protein</fullName>
    </submittedName>
</protein>
<keyword evidence="4" id="KW-0677">Repeat</keyword>
<name>A0A9Q1ATZ6_9SAUR</name>
<comment type="caution">
    <text evidence="10">The sequence shown here is derived from an EMBL/GenBank/DDBJ whole genome shotgun (WGS) entry which is preliminary data.</text>
</comment>
<sequence>MISAAPLYSGVHNWAGTERIRMCGLNEDSSDRVPLSFFFQAKARCSQSKTRSPKKSREASSYSKSCQHSSERASETPAAPPAPPEARRLIVNKNAGETLLQRAARLGYKDVVMYCLQKENNDVNHQDNAGYTALHEACAHGWVDILQILLEHGANVNCSAQDGTRPIHDAAANDNLEIMWLLLSYGADPTLATYSGQTALKLASSEAMKTFLTDYLLDLQGRDDGDPRTTWDFYSSSLLGESSATSRFGPTFQHDRKWVVVFVLPGSGGIAASGEETMGLSLWVLFV</sequence>
<evidence type="ECO:0000256" key="7">
    <source>
        <dbReference type="ARBA" id="ARBA00034703"/>
    </source>
</evidence>
<evidence type="ECO:0000256" key="4">
    <source>
        <dbReference type="ARBA" id="ARBA00022737"/>
    </source>
</evidence>
<evidence type="ECO:0000313" key="11">
    <source>
        <dbReference type="Proteomes" id="UP001142489"/>
    </source>
</evidence>
<feature type="repeat" description="ANK" evidence="8">
    <location>
        <begin position="162"/>
        <end position="194"/>
    </location>
</feature>
<feature type="compositionally biased region" description="Polar residues" evidence="9">
    <location>
        <begin position="59"/>
        <end position="68"/>
    </location>
</feature>
<comment type="subcellular location">
    <subcellularLocation>
        <location evidence="1">Nucleus</location>
    </subcellularLocation>
</comment>
<evidence type="ECO:0000256" key="1">
    <source>
        <dbReference type="ARBA" id="ARBA00004123"/>
    </source>
</evidence>
<dbReference type="FunFam" id="1.25.40.20:FF:000032">
    <property type="entry name" value="BCL-6 corepressor isoform X1"/>
    <property type="match status" value="1"/>
</dbReference>
<dbReference type="InterPro" id="IPR036770">
    <property type="entry name" value="Ankyrin_rpt-contain_sf"/>
</dbReference>
<dbReference type="PANTHER" id="PTHR24117">
    <property type="entry name" value="AGAP007537-PB"/>
    <property type="match status" value="1"/>
</dbReference>
<dbReference type="SMART" id="SM00248">
    <property type="entry name" value="ANK"/>
    <property type="match status" value="3"/>
</dbReference>
<keyword evidence="8" id="KW-0040">ANK repeat</keyword>
<dbReference type="InterPro" id="IPR047144">
    <property type="entry name" value="BCOR-like"/>
</dbReference>
<keyword evidence="5" id="KW-0832">Ubl conjugation</keyword>
<accession>A0A9Q1ATZ6</accession>
<dbReference type="AlphaFoldDB" id="A0A9Q1ATZ6"/>
<dbReference type="InterPro" id="IPR002110">
    <property type="entry name" value="Ankyrin_rpt"/>
</dbReference>
<dbReference type="PROSITE" id="PS50088">
    <property type="entry name" value="ANK_REPEAT"/>
    <property type="match status" value="2"/>
</dbReference>
<dbReference type="GO" id="GO:0005634">
    <property type="term" value="C:nucleus"/>
    <property type="evidence" value="ECO:0007669"/>
    <property type="project" value="UniProtKB-SubCell"/>
</dbReference>
<evidence type="ECO:0000256" key="6">
    <source>
        <dbReference type="ARBA" id="ARBA00023242"/>
    </source>
</evidence>